<feature type="compositionally biased region" description="Polar residues" evidence="3">
    <location>
        <begin position="22"/>
        <end position="44"/>
    </location>
</feature>
<accession>A0A9W8RVG3</accession>
<organism evidence="6 7">
    <name type="scientific">Fusarium torreyae</name>
    <dbReference type="NCBI Taxonomy" id="1237075"/>
    <lineage>
        <taxon>Eukaryota</taxon>
        <taxon>Fungi</taxon>
        <taxon>Dikarya</taxon>
        <taxon>Ascomycota</taxon>
        <taxon>Pezizomycotina</taxon>
        <taxon>Sordariomycetes</taxon>
        <taxon>Hypocreomycetidae</taxon>
        <taxon>Hypocreales</taxon>
        <taxon>Nectriaceae</taxon>
        <taxon>Fusarium</taxon>
    </lineage>
</organism>
<evidence type="ECO:0000259" key="5">
    <source>
        <dbReference type="Pfam" id="PF05057"/>
    </source>
</evidence>
<feature type="compositionally biased region" description="Basic residues" evidence="3">
    <location>
        <begin position="1"/>
        <end position="10"/>
    </location>
</feature>
<evidence type="ECO:0000313" key="6">
    <source>
        <dbReference type="EMBL" id="KAJ4253826.1"/>
    </source>
</evidence>
<name>A0A9W8RVG3_9HYPO</name>
<dbReference type="Pfam" id="PF05057">
    <property type="entry name" value="DUF676"/>
    <property type="match status" value="1"/>
</dbReference>
<dbReference type="SMART" id="SM00028">
    <property type="entry name" value="TPR"/>
    <property type="match status" value="8"/>
</dbReference>
<evidence type="ECO:0000313" key="7">
    <source>
        <dbReference type="Proteomes" id="UP001152049"/>
    </source>
</evidence>
<dbReference type="OrthoDB" id="7464126at2759"/>
<dbReference type="Pfam" id="PF13374">
    <property type="entry name" value="TPR_10"/>
    <property type="match status" value="1"/>
</dbReference>
<keyword evidence="7" id="KW-1185">Reference proteome</keyword>
<dbReference type="Gene3D" id="1.25.40.10">
    <property type="entry name" value="Tetratricopeptide repeat domain"/>
    <property type="match status" value="3"/>
</dbReference>
<dbReference type="InterPro" id="IPR053137">
    <property type="entry name" value="NLR-like"/>
</dbReference>
<dbReference type="SUPFAM" id="SSF53474">
    <property type="entry name" value="alpha/beta-Hydrolases"/>
    <property type="match status" value="1"/>
</dbReference>
<dbReference type="InterPro" id="IPR029058">
    <property type="entry name" value="AB_hydrolase_fold"/>
</dbReference>
<dbReference type="InterPro" id="IPR027417">
    <property type="entry name" value="P-loop_NTPase"/>
</dbReference>
<dbReference type="InterPro" id="IPR002182">
    <property type="entry name" value="NB-ARC"/>
</dbReference>
<evidence type="ECO:0008006" key="8">
    <source>
        <dbReference type="Google" id="ProtNLM"/>
    </source>
</evidence>
<proteinExistence type="inferred from homology"/>
<dbReference type="SUPFAM" id="SSF48452">
    <property type="entry name" value="TPR-like"/>
    <property type="match status" value="2"/>
</dbReference>
<evidence type="ECO:0000256" key="3">
    <source>
        <dbReference type="SAM" id="MobiDB-lite"/>
    </source>
</evidence>
<gene>
    <name evidence="6" type="ORF">NW762_010221</name>
</gene>
<feature type="region of interest" description="Disordered" evidence="3">
    <location>
        <begin position="1"/>
        <end position="48"/>
    </location>
</feature>
<dbReference type="InterPro" id="IPR007751">
    <property type="entry name" value="DUF676_lipase-like"/>
</dbReference>
<dbReference type="GO" id="GO:0043531">
    <property type="term" value="F:ADP binding"/>
    <property type="evidence" value="ECO:0007669"/>
    <property type="project" value="InterPro"/>
</dbReference>
<reference evidence="6" key="1">
    <citation type="submission" date="2022-09" db="EMBL/GenBank/DDBJ databases">
        <title>Fusarium specimens isolated from Avocado Roots.</title>
        <authorList>
            <person name="Stajich J."/>
            <person name="Roper C."/>
            <person name="Heimlech-Rivalta G."/>
        </authorList>
    </citation>
    <scope>NUCLEOTIDE SEQUENCE</scope>
    <source>
        <strain evidence="6">CF00136</strain>
    </source>
</reference>
<dbReference type="Proteomes" id="UP001152049">
    <property type="component" value="Unassembled WGS sequence"/>
</dbReference>
<dbReference type="Pfam" id="PF13424">
    <property type="entry name" value="TPR_12"/>
    <property type="match status" value="4"/>
</dbReference>
<evidence type="ECO:0000259" key="4">
    <source>
        <dbReference type="Pfam" id="PF00931"/>
    </source>
</evidence>
<dbReference type="PANTHER" id="PTHR46082:SF6">
    <property type="entry name" value="AAA+ ATPASE DOMAIN-CONTAINING PROTEIN-RELATED"/>
    <property type="match status" value="1"/>
</dbReference>
<feature type="domain" description="NB-ARC" evidence="4">
    <location>
        <begin position="354"/>
        <end position="528"/>
    </location>
</feature>
<evidence type="ECO:0000256" key="2">
    <source>
        <dbReference type="SAM" id="Coils"/>
    </source>
</evidence>
<comment type="caution">
    <text evidence="6">The sequence shown here is derived from an EMBL/GenBank/DDBJ whole genome shotgun (WGS) entry which is preliminary data.</text>
</comment>
<evidence type="ECO:0000256" key="1">
    <source>
        <dbReference type="ARBA" id="ARBA00007920"/>
    </source>
</evidence>
<dbReference type="Gene3D" id="3.40.50.300">
    <property type="entry name" value="P-loop containing nucleotide triphosphate hydrolases"/>
    <property type="match status" value="1"/>
</dbReference>
<feature type="domain" description="DUF676" evidence="5">
    <location>
        <begin position="137"/>
        <end position="199"/>
    </location>
</feature>
<dbReference type="SUPFAM" id="SSF52540">
    <property type="entry name" value="P-loop containing nucleoside triphosphate hydrolases"/>
    <property type="match status" value="1"/>
</dbReference>
<dbReference type="EMBL" id="JAOQAZ010000023">
    <property type="protein sequence ID" value="KAJ4253826.1"/>
    <property type="molecule type" value="Genomic_DNA"/>
</dbReference>
<dbReference type="AlphaFoldDB" id="A0A9W8RVG3"/>
<comment type="similarity">
    <text evidence="1">Belongs to the putative lipase ROG1 family.</text>
</comment>
<dbReference type="Pfam" id="PF00931">
    <property type="entry name" value="NB-ARC"/>
    <property type="match status" value="1"/>
</dbReference>
<dbReference type="PANTHER" id="PTHR46082">
    <property type="entry name" value="ATP/GTP-BINDING PROTEIN-RELATED"/>
    <property type="match status" value="1"/>
</dbReference>
<dbReference type="InterPro" id="IPR019734">
    <property type="entry name" value="TPR_rpt"/>
</dbReference>
<dbReference type="InterPro" id="IPR011990">
    <property type="entry name" value="TPR-like_helical_dom_sf"/>
</dbReference>
<keyword evidence="2" id="KW-0175">Coiled coil</keyword>
<protein>
    <recommendedName>
        <fullName evidence="8">NB-ARC domain-containing protein</fullName>
    </recommendedName>
</protein>
<sequence>MKKLVTRFRNNRSPNPADEQPEATSDSNPTNANASLSEQPSPSTFPDGVEVLHDEPDAIVDICFVHGLTGSRTSTWRARGQSEPWPKTLLPPVLSKARILTYGYDAYVVSKSVASSNRLVDHAMNLVTDLTNDRISCNASSRPLIFVAHSLGGLVCKEAILISRNNPNSHRREIFNRLKGIIFMGTPHKGSWMADWAVIPVSALGLVKSANKSLLKILETDDQLLESIQIRFLALVREQREAGRHLQAACFFEELPLPRYGLVVSKESATFEGYDPVSIHANHADMVKFGSVGETGFKRLVGELKMWALEIASDETRSEPPKITNTVSGQERVSVAKPVKHYLPLSRNRKFVGREEMIESLTSVLFSDQEYPQVALVGMGGMGKTQIALHLGYTVKNNPQKYNNCSVIWIPALSMASFEQACRAIVDSWPIKNGLDDPREAFKAFFTSPQAGSWLLIIDNADDINVLNGSEDKKSGIAHFIPDSDSGRVLFTTRFREVAVQVAHENVIELSQISPTDATLLMQGSLVEKTQLDDDGLVHELLQELTFLPLAISQAIAYANTNQISLREYLRLFKTTDQDMIELLSSALRDANHYHSAQGAVATTWIISFSQIGARNSDSMNILKFIAYIEPKAIPEALLPRPDSEQKMITAIGMLLGYGFLSRRGGSDIFDMHSLVHLATRLSIEREGAGQETLEKVLAHVSKVFPSPRWENHDLWPQYFPHAFRLLNSAEEPDNKHSNLLKYAVGRCLVQDGRPKEGVVLLEDVVESNIKLAENDLRRLETEYELASAYHHNCQYMQAAKLLEHVVEIEAKTLEEDDPDRIISERLLAWTYALDGQVQNAIKIYGRIILTTRTWAEDNNLRLIVDSELGRTYMKAGHLKEAVSLLEKTVAIRRNLPEDNPERLNSQHELALAYRDDGRTKDAVNLLEHVVVTRKRLARDHPHLLAAQNQLASTYLDNGQVKEAIKLIKHVVAVRKSLVEDHPSRLTSEHELARAYLGNGQVEEAIRLLEHVVAVQKSLAEDHPDRLGSEYTLARAYLDNGQVEEAIRLLEHAVAVKKSLAEDHPERLASEHTLARAYADNSKVEEAIQLLEHVVAVEKSLAENHPSRLISEYQLAITYEKNGQIEEALALLEHVAKVESEVLPENHPDLLITRERLIWIYKNNNMIEKADELKRRVQTAQMTISTDDMAKQPAER</sequence>
<dbReference type="Gene3D" id="3.40.50.1820">
    <property type="entry name" value="alpha/beta hydrolase"/>
    <property type="match status" value="1"/>
</dbReference>
<feature type="coiled-coil region" evidence="2">
    <location>
        <begin position="763"/>
        <end position="790"/>
    </location>
</feature>